<sequence length="228" mass="24665">MLKSSFASLVPFVWVPSSSLGDSISSASLIFIPVGKASLPSLFTALGAYGAGQPAADYLGSCPPLTAWRLRRARAIDVVDSETGEILGLHQKGELRINTDFQMSMDGHQDVGMLTVVDRMKDMLKFRSWYLAPAKIEGILLSHPAVDAVVVVGLPHPEDGEHPVAAVVLRSHAVGTVTSEDIQNYIDQRVEDDYQLRGGVRIVDYIPVTSSGKNRRAAVRDLLLGDNI</sequence>
<dbReference type="Gene3D" id="3.30.300.30">
    <property type="match status" value="1"/>
</dbReference>
<keyword evidence="5" id="KW-1185">Reference proteome</keyword>
<dbReference type="InterPro" id="IPR025110">
    <property type="entry name" value="AMP-bd_C"/>
</dbReference>
<comment type="caution">
    <text evidence="4">The sequence shown here is derived from an EMBL/GenBank/DDBJ whole genome shotgun (WGS) entry which is preliminary data.</text>
</comment>
<dbReference type="PANTHER" id="PTHR24096:SF149">
    <property type="entry name" value="AMP-BINDING DOMAIN-CONTAINING PROTEIN-RELATED"/>
    <property type="match status" value="1"/>
</dbReference>
<evidence type="ECO:0000313" key="5">
    <source>
        <dbReference type="Proteomes" id="UP000801492"/>
    </source>
</evidence>
<dbReference type="Pfam" id="PF13193">
    <property type="entry name" value="AMP-binding_C"/>
    <property type="match status" value="1"/>
</dbReference>
<dbReference type="InterPro" id="IPR045851">
    <property type="entry name" value="AMP-bd_C_sf"/>
</dbReference>
<evidence type="ECO:0000256" key="2">
    <source>
        <dbReference type="ARBA" id="ARBA00022598"/>
    </source>
</evidence>
<evidence type="ECO:0000256" key="1">
    <source>
        <dbReference type="ARBA" id="ARBA00006432"/>
    </source>
</evidence>
<dbReference type="AlphaFoldDB" id="A0A8K0G913"/>
<dbReference type="SUPFAM" id="SSF56801">
    <property type="entry name" value="Acetyl-CoA synthetase-like"/>
    <property type="match status" value="1"/>
</dbReference>
<evidence type="ECO:0000259" key="3">
    <source>
        <dbReference type="Pfam" id="PF13193"/>
    </source>
</evidence>
<reference evidence="4" key="1">
    <citation type="submission" date="2019-08" db="EMBL/GenBank/DDBJ databases">
        <title>The genome of the North American firefly Photinus pyralis.</title>
        <authorList>
            <consortium name="Photinus pyralis genome working group"/>
            <person name="Fallon T.R."/>
            <person name="Sander Lower S.E."/>
            <person name="Weng J.-K."/>
        </authorList>
    </citation>
    <scope>NUCLEOTIDE SEQUENCE</scope>
    <source>
        <strain evidence="4">TRF0915ILg1</strain>
        <tissue evidence="4">Whole body</tissue>
    </source>
</reference>
<dbReference type="OrthoDB" id="10253869at2759"/>
<gene>
    <name evidence="4" type="ORF">ILUMI_15519</name>
</gene>
<accession>A0A8K0G913</accession>
<dbReference type="GO" id="GO:0016405">
    <property type="term" value="F:CoA-ligase activity"/>
    <property type="evidence" value="ECO:0007669"/>
    <property type="project" value="TreeGrafter"/>
</dbReference>
<comment type="similarity">
    <text evidence="1">Belongs to the ATP-dependent AMP-binding enzyme family.</text>
</comment>
<dbReference type="PANTHER" id="PTHR24096">
    <property type="entry name" value="LONG-CHAIN-FATTY-ACID--COA LIGASE"/>
    <property type="match status" value="1"/>
</dbReference>
<dbReference type="EMBL" id="VTPC01048892">
    <property type="protein sequence ID" value="KAF2890654.1"/>
    <property type="molecule type" value="Genomic_DNA"/>
</dbReference>
<proteinExistence type="inferred from homology"/>
<name>A0A8K0G913_IGNLU</name>
<feature type="domain" description="AMP-binding enzyme C-terminal" evidence="3">
    <location>
        <begin position="135"/>
        <end position="213"/>
    </location>
</feature>
<evidence type="ECO:0000313" key="4">
    <source>
        <dbReference type="EMBL" id="KAF2890654.1"/>
    </source>
</evidence>
<organism evidence="4 5">
    <name type="scientific">Ignelater luminosus</name>
    <name type="common">Cucubano</name>
    <name type="synonym">Pyrophorus luminosus</name>
    <dbReference type="NCBI Taxonomy" id="2038154"/>
    <lineage>
        <taxon>Eukaryota</taxon>
        <taxon>Metazoa</taxon>
        <taxon>Ecdysozoa</taxon>
        <taxon>Arthropoda</taxon>
        <taxon>Hexapoda</taxon>
        <taxon>Insecta</taxon>
        <taxon>Pterygota</taxon>
        <taxon>Neoptera</taxon>
        <taxon>Endopterygota</taxon>
        <taxon>Coleoptera</taxon>
        <taxon>Polyphaga</taxon>
        <taxon>Elateriformia</taxon>
        <taxon>Elateroidea</taxon>
        <taxon>Elateridae</taxon>
        <taxon>Agrypninae</taxon>
        <taxon>Pyrophorini</taxon>
        <taxon>Ignelater</taxon>
    </lineage>
</organism>
<keyword evidence="2" id="KW-0436">Ligase</keyword>
<protein>
    <recommendedName>
        <fullName evidence="3">AMP-binding enzyme C-terminal domain-containing protein</fullName>
    </recommendedName>
</protein>
<dbReference type="Proteomes" id="UP000801492">
    <property type="component" value="Unassembled WGS sequence"/>
</dbReference>